<accession>A7TGA3</accession>
<evidence type="ECO:0000256" key="1">
    <source>
        <dbReference type="RuleBase" id="RU363082"/>
    </source>
</evidence>
<dbReference type="RefSeq" id="XP_001646531.1">
    <property type="nucleotide sequence ID" value="XM_001646481.1"/>
</dbReference>
<dbReference type="Pfam" id="PF05768">
    <property type="entry name" value="Glrx-like"/>
    <property type="match status" value="1"/>
</dbReference>
<dbReference type="KEGG" id="vpo:Kpol_1055p28"/>
<comment type="similarity">
    <text evidence="1">Belongs to the glutaredoxin family.</text>
</comment>
<dbReference type="Gene3D" id="3.40.30.10">
    <property type="entry name" value="Glutaredoxin"/>
    <property type="match status" value="1"/>
</dbReference>
<dbReference type="InParanoid" id="A7TGA3"/>
<dbReference type="InterPro" id="IPR036249">
    <property type="entry name" value="Thioredoxin-like_sf"/>
</dbReference>
<dbReference type="EMBL" id="DS480386">
    <property type="protein sequence ID" value="EDO18673.1"/>
    <property type="molecule type" value="Genomic_DNA"/>
</dbReference>
<dbReference type="PhylomeDB" id="A7TGA3"/>
<organism evidence="3">
    <name type="scientific">Vanderwaltozyma polyspora (strain ATCC 22028 / DSM 70294 / BCRC 21397 / CBS 2163 / NBRC 10782 / NRRL Y-8283 / UCD 57-17)</name>
    <name type="common">Kluyveromyces polysporus</name>
    <dbReference type="NCBI Taxonomy" id="436907"/>
    <lineage>
        <taxon>Eukaryota</taxon>
        <taxon>Fungi</taxon>
        <taxon>Dikarya</taxon>
        <taxon>Ascomycota</taxon>
        <taxon>Saccharomycotina</taxon>
        <taxon>Saccharomycetes</taxon>
        <taxon>Saccharomycetales</taxon>
        <taxon>Saccharomycetaceae</taxon>
        <taxon>Vanderwaltozyma</taxon>
    </lineage>
</organism>
<dbReference type="SUPFAM" id="SSF52833">
    <property type="entry name" value="Thioredoxin-like"/>
    <property type="match status" value="1"/>
</dbReference>
<name>A7TGA3_VANPO</name>
<reference evidence="2 3" key="1">
    <citation type="journal article" date="2007" name="Proc. Natl. Acad. Sci. U.S.A.">
        <title>Independent sorting-out of thousands of duplicated gene pairs in two yeast species descended from a whole-genome duplication.</title>
        <authorList>
            <person name="Scannell D.R."/>
            <person name="Frank A.C."/>
            <person name="Conant G.C."/>
            <person name="Byrne K.P."/>
            <person name="Woolfit M."/>
            <person name="Wolfe K.H."/>
        </authorList>
    </citation>
    <scope>NUCLEOTIDE SEQUENCE [LARGE SCALE GENOMIC DNA]</scope>
    <source>
        <strain evidence="3">ATCC 22028 / DSM 70294 / BCRC 21397 / CBS 2163 / NBRC 10782 / NRRL Y-8283 / UCD 57-17</strain>
    </source>
</reference>
<dbReference type="InterPro" id="IPR008554">
    <property type="entry name" value="Glutaredoxin-like"/>
</dbReference>
<dbReference type="OrthoDB" id="429967at2759"/>
<evidence type="ECO:0000313" key="2">
    <source>
        <dbReference type="EMBL" id="EDO18673.1"/>
    </source>
</evidence>
<evidence type="ECO:0000313" key="3">
    <source>
        <dbReference type="Proteomes" id="UP000000267"/>
    </source>
</evidence>
<dbReference type="AlphaFoldDB" id="A7TGA3"/>
<dbReference type="eggNOG" id="ENOG502SC8X">
    <property type="taxonomic scope" value="Eukaryota"/>
</dbReference>
<dbReference type="PANTHER" id="PTHR33558:SF1">
    <property type="entry name" value="GLUTAREDOXIN-LIKE PROTEIN C5ORF63 HOMOLOG"/>
    <property type="match status" value="1"/>
</dbReference>
<dbReference type="PANTHER" id="PTHR33558">
    <property type="entry name" value="GLUTAREDOXIN-LIKE PROTEIN C5ORF63 HOMOLOG"/>
    <property type="match status" value="1"/>
</dbReference>
<dbReference type="Proteomes" id="UP000000267">
    <property type="component" value="Unassembled WGS sequence"/>
</dbReference>
<dbReference type="OMA" id="SDVWDKR"/>
<sequence>MLSRSFNRSFHLSSRVLNYSNVKLTLFSKKDCGLCVTAKVVLDKVVKDGEFDGKIKYTQVDIEDPKNKEWWDKYCFDIPVLHIEDASNKDKPLEKIFHRMKKENVVEKIKGFK</sequence>
<gene>
    <name evidence="2" type="ORF">Kpol_1055p28</name>
</gene>
<dbReference type="HOGENOM" id="CLU_125054_0_2_1"/>
<keyword evidence="1" id="KW-0249">Electron transport</keyword>
<protein>
    <recommendedName>
        <fullName evidence="1">Glutaredoxin-like protein</fullName>
    </recommendedName>
</protein>
<dbReference type="InterPro" id="IPR052565">
    <property type="entry name" value="Glutaredoxin-like_YDR286C"/>
</dbReference>
<dbReference type="GeneID" id="5546977"/>
<proteinExistence type="inferred from homology"/>
<keyword evidence="1" id="KW-0813">Transport</keyword>
<keyword evidence="3" id="KW-1185">Reference proteome</keyword>